<evidence type="ECO:0000256" key="4">
    <source>
        <dbReference type="ARBA" id="ARBA00022679"/>
    </source>
</evidence>
<dbReference type="EMBL" id="JBBLZC010000009">
    <property type="protein sequence ID" value="MEK0083678.1"/>
    <property type="molecule type" value="Genomic_DNA"/>
</dbReference>
<dbReference type="GO" id="GO:0004588">
    <property type="term" value="F:orotate phosphoribosyltransferase activity"/>
    <property type="evidence" value="ECO:0007669"/>
    <property type="project" value="UniProtKB-EC"/>
</dbReference>
<dbReference type="EC" id="2.4.2.10" evidence="2 7"/>
<feature type="domain" description="Phosphoribosyltransferase" evidence="8">
    <location>
        <begin position="52"/>
        <end position="155"/>
    </location>
</feature>
<dbReference type="InterPro" id="IPR023031">
    <property type="entry name" value="OPRT"/>
</dbReference>
<evidence type="ECO:0000256" key="2">
    <source>
        <dbReference type="ARBA" id="ARBA00011971"/>
    </source>
</evidence>
<comment type="subunit">
    <text evidence="7">Homodimer.</text>
</comment>
<comment type="caution">
    <text evidence="7">Lacks conserved residue(s) required for the propagation of feature annotation.</text>
</comment>
<comment type="caution">
    <text evidence="9">The sequence shown here is derived from an EMBL/GenBank/DDBJ whole genome shotgun (WGS) entry which is preliminary data.</text>
</comment>
<name>A0ABU8XR42_9PROT</name>
<comment type="similarity">
    <text evidence="7">Belongs to the purine/pyrimidine phosphoribosyltransferase family. PyrE subfamily.</text>
</comment>
<proteinExistence type="inferred from homology"/>
<dbReference type="HAMAP" id="MF_01208">
    <property type="entry name" value="PyrE"/>
    <property type="match status" value="1"/>
</dbReference>
<gene>
    <name evidence="7 9" type="primary">pyrE</name>
    <name evidence="9" type="ORF">U1T56_10980</name>
</gene>
<dbReference type="InterPro" id="IPR006273">
    <property type="entry name" value="Orotate_PRibTrfase_bac"/>
</dbReference>
<comment type="cofactor">
    <cofactor evidence="7">
        <name>Mg(2+)</name>
        <dbReference type="ChEBI" id="CHEBI:18420"/>
    </cofactor>
</comment>
<dbReference type="NCBIfam" id="TIGR01367">
    <property type="entry name" value="pyrE_Therm"/>
    <property type="match status" value="1"/>
</dbReference>
<evidence type="ECO:0000313" key="9">
    <source>
        <dbReference type="EMBL" id="MEK0083678.1"/>
    </source>
</evidence>
<feature type="binding site" evidence="7">
    <location>
        <position position="94"/>
    </location>
    <ligand>
        <name>5-phospho-alpha-D-ribose 1-diphosphate</name>
        <dbReference type="ChEBI" id="CHEBI:58017"/>
        <note>ligand shared between dimeric partners</note>
    </ligand>
</feature>
<feature type="binding site" description="in other chain" evidence="7">
    <location>
        <begin position="117"/>
        <end position="125"/>
    </location>
    <ligand>
        <name>5-phospho-alpha-D-ribose 1-diphosphate</name>
        <dbReference type="ChEBI" id="CHEBI:58017"/>
        <note>ligand shared between dimeric partners</note>
    </ligand>
</feature>
<dbReference type="PANTHER" id="PTHR19278:SF9">
    <property type="entry name" value="URIDINE 5'-MONOPHOSPHATE SYNTHASE"/>
    <property type="match status" value="1"/>
</dbReference>
<keyword evidence="6 7" id="KW-0665">Pyrimidine biosynthesis</keyword>
<dbReference type="Proteomes" id="UP001375743">
    <property type="component" value="Unassembled WGS sequence"/>
</dbReference>
<feature type="binding site" evidence="7">
    <location>
        <position position="149"/>
    </location>
    <ligand>
        <name>orotate</name>
        <dbReference type="ChEBI" id="CHEBI:30839"/>
    </ligand>
</feature>
<evidence type="ECO:0000256" key="1">
    <source>
        <dbReference type="ARBA" id="ARBA00004889"/>
    </source>
</evidence>
<evidence type="ECO:0000256" key="6">
    <source>
        <dbReference type="ARBA" id="ARBA00022975"/>
    </source>
</evidence>
<sequence length="202" mass="21374">MTEMSEAEVLAEFRAAGALLQGHFVLTSGLHSPFYLQCARVLMDPRRAARLVSALAPKVRALEPDLVVAPALGGIILGYELARQLGKNSIFVERVEGTFTLRRGFDIPKGSRIVVAEDVITTGLSTRECMACCRAEGGEIVGAACLVDRSAGKAELGVPLVCLATLDLPTYPQHKLPPELAAIPAVKPGSRGLDARQAAQSA</sequence>
<keyword evidence="4 7" id="KW-0808">Transferase</keyword>
<dbReference type="Gene3D" id="3.40.50.2020">
    <property type="match status" value="1"/>
</dbReference>
<dbReference type="PANTHER" id="PTHR19278">
    <property type="entry name" value="OROTATE PHOSPHORIBOSYLTRANSFERASE"/>
    <property type="match status" value="1"/>
</dbReference>
<organism evidence="9 10">
    <name type="scientific">Benzoatithermus flavus</name>
    <dbReference type="NCBI Taxonomy" id="3108223"/>
    <lineage>
        <taxon>Bacteria</taxon>
        <taxon>Pseudomonadati</taxon>
        <taxon>Pseudomonadota</taxon>
        <taxon>Alphaproteobacteria</taxon>
        <taxon>Geminicoccales</taxon>
        <taxon>Geminicoccaceae</taxon>
        <taxon>Benzoatithermus</taxon>
    </lineage>
</organism>
<evidence type="ECO:0000256" key="7">
    <source>
        <dbReference type="HAMAP-Rule" id="MF_01208"/>
    </source>
</evidence>
<reference evidence="9 10" key="1">
    <citation type="submission" date="2024-01" db="EMBL/GenBank/DDBJ databases">
        <title>Multi-omics insights into the function and evolution of sodium benzoate biodegradation pathways in Benzoatithermus flavus gen. nov., sp. nov. from hot spring.</title>
        <authorList>
            <person name="Hu C.-J."/>
            <person name="Li W.-J."/>
        </authorList>
    </citation>
    <scope>NUCLEOTIDE SEQUENCE [LARGE SCALE GENOMIC DNA]</scope>
    <source>
        <strain evidence="9 10">SYSU G07066</strain>
    </source>
</reference>
<evidence type="ECO:0000313" key="10">
    <source>
        <dbReference type="Proteomes" id="UP001375743"/>
    </source>
</evidence>
<evidence type="ECO:0000256" key="5">
    <source>
        <dbReference type="ARBA" id="ARBA00022842"/>
    </source>
</evidence>
<dbReference type="Pfam" id="PF00156">
    <property type="entry name" value="Pribosyltran"/>
    <property type="match status" value="1"/>
</dbReference>
<dbReference type="InterPro" id="IPR000836">
    <property type="entry name" value="PRTase_dom"/>
</dbReference>
<comment type="pathway">
    <text evidence="1 7">Pyrimidine metabolism; UMP biosynthesis via de novo pathway; UMP from orotate: step 1/2.</text>
</comment>
<comment type="function">
    <text evidence="7">Catalyzes the transfer of a ribosyl phosphate group from 5-phosphoribose 1-diphosphate to orotate, leading to the formation of orotidine monophosphate (OMP).</text>
</comment>
<keyword evidence="3 7" id="KW-0328">Glycosyltransferase</keyword>
<evidence type="ECO:0000259" key="8">
    <source>
        <dbReference type="Pfam" id="PF00156"/>
    </source>
</evidence>
<dbReference type="CDD" id="cd06223">
    <property type="entry name" value="PRTases_typeI"/>
    <property type="match status" value="1"/>
</dbReference>
<protein>
    <recommendedName>
        <fullName evidence="2 7">Orotate phosphoribosyltransferase</fullName>
        <shortName evidence="7">OPRT</shortName>
        <shortName evidence="7">OPRTase</shortName>
        <ecNumber evidence="2 7">2.4.2.10</ecNumber>
    </recommendedName>
</protein>
<keyword evidence="10" id="KW-1185">Reference proteome</keyword>
<dbReference type="SUPFAM" id="SSF53271">
    <property type="entry name" value="PRTase-like"/>
    <property type="match status" value="1"/>
</dbReference>
<keyword evidence="5 7" id="KW-0460">Magnesium</keyword>
<dbReference type="InterPro" id="IPR029057">
    <property type="entry name" value="PRTase-like"/>
</dbReference>
<feature type="binding site" evidence="7">
    <location>
        <position position="121"/>
    </location>
    <ligand>
        <name>orotate</name>
        <dbReference type="ChEBI" id="CHEBI:30839"/>
    </ligand>
</feature>
<comment type="catalytic activity">
    <reaction evidence="7">
        <text>orotidine 5'-phosphate + diphosphate = orotate + 5-phospho-alpha-D-ribose 1-diphosphate</text>
        <dbReference type="Rhea" id="RHEA:10380"/>
        <dbReference type="ChEBI" id="CHEBI:30839"/>
        <dbReference type="ChEBI" id="CHEBI:33019"/>
        <dbReference type="ChEBI" id="CHEBI:57538"/>
        <dbReference type="ChEBI" id="CHEBI:58017"/>
        <dbReference type="EC" id="2.4.2.10"/>
    </reaction>
</comment>
<accession>A0ABU8XR42</accession>
<evidence type="ECO:0000256" key="3">
    <source>
        <dbReference type="ARBA" id="ARBA00022676"/>
    </source>
</evidence>